<keyword evidence="4 7" id="KW-1133">Transmembrane helix</keyword>
<comment type="subcellular location">
    <subcellularLocation>
        <location evidence="1">Cell membrane</location>
        <topology evidence="1">Multi-pass membrane protein</topology>
    </subcellularLocation>
</comment>
<dbReference type="InterPro" id="IPR011701">
    <property type="entry name" value="MFS"/>
</dbReference>
<dbReference type="PANTHER" id="PTHR23513">
    <property type="entry name" value="INTEGRAL MEMBRANE EFFLUX PROTEIN-RELATED"/>
    <property type="match status" value="1"/>
</dbReference>
<gene>
    <name evidence="9" type="ORF">H9Y04_27280</name>
</gene>
<reference evidence="9 10" key="1">
    <citation type="submission" date="2020-08" db="EMBL/GenBank/DDBJ databases">
        <title>Genemic of Streptomyces polyaspartic.</title>
        <authorList>
            <person name="Liu W."/>
        </authorList>
    </citation>
    <scope>NUCLEOTIDE SEQUENCE [LARGE SCALE GENOMIC DNA]</scope>
    <source>
        <strain evidence="9 10">TRM66268-LWL</strain>
    </source>
</reference>
<evidence type="ECO:0000259" key="8">
    <source>
        <dbReference type="PROSITE" id="PS50850"/>
    </source>
</evidence>
<feature type="transmembrane region" description="Helical" evidence="7">
    <location>
        <begin position="89"/>
        <end position="108"/>
    </location>
</feature>
<dbReference type="Gene3D" id="1.20.1250.20">
    <property type="entry name" value="MFS general substrate transporter like domains"/>
    <property type="match status" value="1"/>
</dbReference>
<dbReference type="InterPro" id="IPR020846">
    <property type="entry name" value="MFS_dom"/>
</dbReference>
<evidence type="ECO:0000256" key="2">
    <source>
        <dbReference type="ARBA" id="ARBA00022475"/>
    </source>
</evidence>
<dbReference type="CDD" id="cd06173">
    <property type="entry name" value="MFS_MefA_like"/>
    <property type="match status" value="1"/>
</dbReference>
<evidence type="ECO:0000256" key="5">
    <source>
        <dbReference type="ARBA" id="ARBA00023136"/>
    </source>
</evidence>
<evidence type="ECO:0000256" key="6">
    <source>
        <dbReference type="SAM" id="MobiDB-lite"/>
    </source>
</evidence>
<sequence>MKRTGAIGRRVPPLLRDQGFRRYWTGQTVSLVGDQISLIALPLAAVVVLGADAAEMGWLKTAELLPALLLNLPAGAWADRQAHRRRIMIFTDLARAALLFSLPVAYALDALTLPQLYVVALGVGALTVLFEVCNVVVFAALLPADRYVQGNSLVNGSRSMSWLGGPGLGGVLVAVLSAPVALLATGLTYLFSAERLARIAPAEPPPAEPEPGHFTAGIRWVLANPPMRAFFGAVATLQFFNFIFHTLFVLYATRELGLSAGMFGAVLSVAAVGGLAGAVGSGAVVRRIGIGPSIVLGCAAFTLPLLLVPLAGGPTGLVLTLLFVAEFVSSAGVMLLDIAAGSLQLALVPDGLRSRVLGAFRFLTHGFRPLGAVAGGFLGTFLGVRPALWIGTAGAALGTLWLLLSPIARIRDLPSAPAVQSETPDAAPATTPDAARGS</sequence>
<organism evidence="9 10">
    <name type="scientific">Streptomyces polyasparticus</name>
    <dbReference type="NCBI Taxonomy" id="2767826"/>
    <lineage>
        <taxon>Bacteria</taxon>
        <taxon>Bacillati</taxon>
        <taxon>Actinomycetota</taxon>
        <taxon>Actinomycetes</taxon>
        <taxon>Kitasatosporales</taxon>
        <taxon>Streptomycetaceae</taxon>
        <taxon>Streptomyces</taxon>
    </lineage>
</organism>
<dbReference type="PANTHER" id="PTHR23513:SF6">
    <property type="entry name" value="MAJOR FACILITATOR SUPERFAMILY ASSOCIATED DOMAIN-CONTAINING PROTEIN"/>
    <property type="match status" value="1"/>
</dbReference>
<feature type="transmembrane region" description="Helical" evidence="7">
    <location>
        <begin position="387"/>
        <end position="404"/>
    </location>
</feature>
<proteinExistence type="predicted"/>
<feature type="compositionally biased region" description="Low complexity" evidence="6">
    <location>
        <begin position="423"/>
        <end position="438"/>
    </location>
</feature>
<feature type="transmembrane region" description="Helical" evidence="7">
    <location>
        <begin position="290"/>
        <end position="310"/>
    </location>
</feature>
<dbReference type="PROSITE" id="PS50850">
    <property type="entry name" value="MFS"/>
    <property type="match status" value="1"/>
</dbReference>
<comment type="caution">
    <text evidence="9">The sequence shown here is derived from an EMBL/GenBank/DDBJ whole genome shotgun (WGS) entry which is preliminary data.</text>
</comment>
<evidence type="ECO:0000256" key="3">
    <source>
        <dbReference type="ARBA" id="ARBA00022692"/>
    </source>
</evidence>
<dbReference type="SUPFAM" id="SSF103473">
    <property type="entry name" value="MFS general substrate transporter"/>
    <property type="match status" value="1"/>
</dbReference>
<feature type="region of interest" description="Disordered" evidence="6">
    <location>
        <begin position="418"/>
        <end position="438"/>
    </location>
</feature>
<keyword evidence="5 7" id="KW-0472">Membrane</keyword>
<feature type="domain" description="Major facilitator superfamily (MFS) profile" evidence="8">
    <location>
        <begin position="227"/>
        <end position="438"/>
    </location>
</feature>
<keyword evidence="3 7" id="KW-0812">Transmembrane</keyword>
<accession>A0ABR7SNU9</accession>
<protein>
    <submittedName>
        <fullName evidence="9">MFS transporter</fullName>
    </submittedName>
</protein>
<dbReference type="RefSeq" id="WP_187816694.1">
    <property type="nucleotide sequence ID" value="NZ_JACTVJ010000013.1"/>
</dbReference>
<evidence type="ECO:0000256" key="7">
    <source>
        <dbReference type="SAM" id="Phobius"/>
    </source>
</evidence>
<feature type="transmembrane region" description="Helical" evidence="7">
    <location>
        <begin position="114"/>
        <end position="142"/>
    </location>
</feature>
<feature type="transmembrane region" description="Helical" evidence="7">
    <location>
        <begin position="229"/>
        <end position="251"/>
    </location>
</feature>
<feature type="transmembrane region" description="Helical" evidence="7">
    <location>
        <begin position="163"/>
        <end position="191"/>
    </location>
</feature>
<evidence type="ECO:0000313" key="10">
    <source>
        <dbReference type="Proteomes" id="UP000642284"/>
    </source>
</evidence>
<feature type="transmembrane region" description="Helical" evidence="7">
    <location>
        <begin position="317"/>
        <end position="340"/>
    </location>
</feature>
<feature type="transmembrane region" description="Helical" evidence="7">
    <location>
        <begin position="263"/>
        <end position="284"/>
    </location>
</feature>
<evidence type="ECO:0000313" key="9">
    <source>
        <dbReference type="EMBL" id="MBC9716247.1"/>
    </source>
</evidence>
<dbReference type="Proteomes" id="UP000642284">
    <property type="component" value="Unassembled WGS sequence"/>
</dbReference>
<evidence type="ECO:0000256" key="1">
    <source>
        <dbReference type="ARBA" id="ARBA00004651"/>
    </source>
</evidence>
<keyword evidence="10" id="KW-1185">Reference proteome</keyword>
<keyword evidence="2" id="KW-1003">Cell membrane</keyword>
<dbReference type="Pfam" id="PF07690">
    <property type="entry name" value="MFS_1"/>
    <property type="match status" value="1"/>
</dbReference>
<dbReference type="EMBL" id="JACTVJ010000013">
    <property type="protein sequence ID" value="MBC9716247.1"/>
    <property type="molecule type" value="Genomic_DNA"/>
</dbReference>
<evidence type="ECO:0000256" key="4">
    <source>
        <dbReference type="ARBA" id="ARBA00022989"/>
    </source>
</evidence>
<name>A0ABR7SNU9_9ACTN</name>
<dbReference type="InterPro" id="IPR036259">
    <property type="entry name" value="MFS_trans_sf"/>
</dbReference>